<name>A0A6I6EJB2_9CLOT</name>
<dbReference type="AlphaFoldDB" id="A0A6I6EJB2"/>
<keyword evidence="3" id="KW-1185">Reference proteome</keyword>
<organism evidence="2 3">
    <name type="scientific">Clostridium bovifaecis</name>
    <dbReference type="NCBI Taxonomy" id="2184719"/>
    <lineage>
        <taxon>Bacteria</taxon>
        <taxon>Bacillati</taxon>
        <taxon>Bacillota</taxon>
        <taxon>Clostridia</taxon>
        <taxon>Eubacteriales</taxon>
        <taxon>Clostridiaceae</taxon>
        <taxon>Clostridium</taxon>
    </lineage>
</organism>
<accession>A0A6I6EJB2</accession>
<gene>
    <name evidence="2" type="ORF">GOM49_01115</name>
</gene>
<reference evidence="2 3" key="1">
    <citation type="submission" date="2019-12" db="EMBL/GenBank/DDBJ databases">
        <title>Genome sequenceing of Clostridium bovifaecis.</title>
        <authorList>
            <person name="Yao Y."/>
        </authorList>
    </citation>
    <scope>NUCLEOTIDE SEQUENCE [LARGE SCALE GENOMIC DNA]</scope>
    <source>
        <strain evidence="2 3">BXX</strain>
    </source>
</reference>
<evidence type="ECO:0000313" key="2">
    <source>
        <dbReference type="EMBL" id="QGU93912.1"/>
    </source>
</evidence>
<keyword evidence="1" id="KW-0175">Coiled coil</keyword>
<feature type="coiled-coil region" evidence="1">
    <location>
        <begin position="270"/>
        <end position="311"/>
    </location>
</feature>
<evidence type="ECO:0000256" key="1">
    <source>
        <dbReference type="SAM" id="Coils"/>
    </source>
</evidence>
<proteinExistence type="predicted"/>
<protein>
    <submittedName>
        <fullName evidence="2">Uncharacterized protein</fullName>
    </submittedName>
</protein>
<dbReference type="Proteomes" id="UP000422764">
    <property type="component" value="Chromosome"/>
</dbReference>
<feature type="coiled-coil region" evidence="1">
    <location>
        <begin position="2"/>
        <end position="50"/>
    </location>
</feature>
<dbReference type="EMBL" id="CP046522">
    <property type="protein sequence ID" value="QGU93912.1"/>
    <property type="molecule type" value="Genomic_DNA"/>
</dbReference>
<evidence type="ECO:0000313" key="3">
    <source>
        <dbReference type="Proteomes" id="UP000422764"/>
    </source>
</evidence>
<sequence length="313" mass="36687">MFKDLNKELSEVKEKVREKQRLSLRLKELKRELEDERKKQIDLKHILDKEHKDVKKLESLSIGGLIYTLIGQKEEKIEKEKEEYILAKVRYDEESAVVSSLEIDIKQIEDRLKPFERLEEEYEDIIKKKEENVLINHPEDRIKLKKIEEKILDYKADSKELKEAIAAGNSLLEIVRKLVNSLESAANWGTLDMIGGGILSTAIKHSHIDEAKGCSYEVKEYMRRFQRELKDIDRELNLDVSIGSFTTFADYFFDGFFVDWYVQSSIRDALNNAVNLIEGIKGIVNKLEEERMNSEEEIAQLEIEYRKVIEESN</sequence>